<name>I3ZEI9_TERRK</name>
<evidence type="ECO:0000256" key="2">
    <source>
        <dbReference type="SAM" id="Phobius"/>
    </source>
</evidence>
<feature type="compositionally biased region" description="Low complexity" evidence="1">
    <location>
        <begin position="1"/>
        <end position="13"/>
    </location>
</feature>
<dbReference type="EMBL" id="CP003379">
    <property type="protein sequence ID" value="AFL87657.1"/>
    <property type="molecule type" value="Genomic_DNA"/>
</dbReference>
<keyword evidence="4" id="KW-1185">Reference proteome</keyword>
<dbReference type="eggNOG" id="COG2017">
    <property type="taxonomic scope" value="Bacteria"/>
</dbReference>
<keyword evidence="2" id="KW-1133">Transmembrane helix</keyword>
<reference evidence="3 4" key="1">
    <citation type="submission" date="2012-06" db="EMBL/GenBank/DDBJ databases">
        <title>Complete genome of Terriglobus roseus DSM 18391.</title>
        <authorList>
            <consortium name="US DOE Joint Genome Institute (JGI-PGF)"/>
            <person name="Lucas S."/>
            <person name="Copeland A."/>
            <person name="Lapidus A."/>
            <person name="Glavina del Rio T."/>
            <person name="Dalin E."/>
            <person name="Tice H."/>
            <person name="Bruce D."/>
            <person name="Goodwin L."/>
            <person name="Pitluck S."/>
            <person name="Peters L."/>
            <person name="Mikhailova N."/>
            <person name="Munk A.C.C."/>
            <person name="Kyrpides N."/>
            <person name="Mavromatis K."/>
            <person name="Ivanova N."/>
            <person name="Brettin T."/>
            <person name="Detter J.C."/>
            <person name="Han C."/>
            <person name="Larimer F."/>
            <person name="Land M."/>
            <person name="Hauser L."/>
            <person name="Markowitz V."/>
            <person name="Cheng J.-F."/>
            <person name="Hugenholtz P."/>
            <person name="Woyke T."/>
            <person name="Wu D."/>
            <person name="Brambilla E."/>
            <person name="Klenk H.-P."/>
            <person name="Eisen J.A."/>
        </authorList>
    </citation>
    <scope>NUCLEOTIDE SEQUENCE [LARGE SCALE GENOMIC DNA]</scope>
    <source>
        <strain evidence="4">DSM 18391 / NRRL B-41598 / KBS 63</strain>
    </source>
</reference>
<evidence type="ECO:0000313" key="3">
    <source>
        <dbReference type="EMBL" id="AFL87657.1"/>
    </source>
</evidence>
<dbReference type="STRING" id="926566.Terro_1348"/>
<keyword evidence="2" id="KW-0812">Transmembrane</keyword>
<dbReference type="Proteomes" id="UP000006056">
    <property type="component" value="Chromosome"/>
</dbReference>
<feature type="transmembrane region" description="Helical" evidence="2">
    <location>
        <begin position="20"/>
        <end position="45"/>
    </location>
</feature>
<sequence length="378" mass="39537">METMPSSSENSGGTRRRGRGMSLASSGLVTALLLAVVLAVLGVVWKAHMRGKIHKMTTPEILPETTLAARPGGQDVVRMIRSEHAEGMAPQFSSALLLPGAGMAVLQANLNVPGRGQIPVLVGTDEASLPGQIDPLTFAPRPGLQDSPISVRVQVPNGPNWGTATELVKNRPAQTATSDFLPDGSTSTATFAAAPPAGLDGHVPAPSGIETKIVTTITGRGLDLNISATNRNDTPRAVVIEWQANFAAPQSGLSGMNVLAPETVLPSATAASRALPLGEADLHAVFTGLKYSYLSQGPEMQLRNQADGYTLRLTAMTPSIRSMRMDAAKDGKSVAIVFSTTGSGSAEQSRTVVAPHETLQWRVRVDAPSDAGYRAPTQ</sequence>
<accession>I3ZEI9</accession>
<gene>
    <name evidence="3" type="ordered locus">Terro_1348</name>
</gene>
<evidence type="ECO:0000256" key="1">
    <source>
        <dbReference type="SAM" id="MobiDB-lite"/>
    </source>
</evidence>
<keyword evidence="2" id="KW-0472">Membrane</keyword>
<feature type="region of interest" description="Disordered" evidence="1">
    <location>
        <begin position="1"/>
        <end position="20"/>
    </location>
</feature>
<evidence type="ECO:0000313" key="4">
    <source>
        <dbReference type="Proteomes" id="UP000006056"/>
    </source>
</evidence>
<organism evidence="3 4">
    <name type="scientific">Terriglobus roseus (strain DSM 18391 / NRRL B-41598 / KBS 63)</name>
    <dbReference type="NCBI Taxonomy" id="926566"/>
    <lineage>
        <taxon>Bacteria</taxon>
        <taxon>Pseudomonadati</taxon>
        <taxon>Acidobacteriota</taxon>
        <taxon>Terriglobia</taxon>
        <taxon>Terriglobales</taxon>
        <taxon>Acidobacteriaceae</taxon>
        <taxon>Terriglobus</taxon>
    </lineage>
</organism>
<dbReference type="AlphaFoldDB" id="I3ZEI9"/>
<dbReference type="HOGENOM" id="CLU_052486_2_0_0"/>
<proteinExistence type="predicted"/>
<protein>
    <submittedName>
        <fullName evidence="3">Uncharacterized protein</fullName>
    </submittedName>
</protein>
<dbReference type="KEGG" id="trs:Terro_1348"/>